<name>A0A5C8PDR1_9HYPH</name>
<dbReference type="PANTHER" id="PTHR43844:SF2">
    <property type="entry name" value="SYNTHASE, VITAMIN-B12 INDEPENDENT, PUTATIVE (AFU_ORTHOLOGUE AFUA_3G12060)-RELATED"/>
    <property type="match status" value="1"/>
</dbReference>
<dbReference type="CDD" id="cd03311">
    <property type="entry name" value="CIMS_C_terminal_like"/>
    <property type="match status" value="1"/>
</dbReference>
<dbReference type="RefSeq" id="WP_147850280.1">
    <property type="nucleotide sequence ID" value="NZ_VDUZ01000038.1"/>
</dbReference>
<dbReference type="GO" id="GO:0003871">
    <property type="term" value="F:5-methyltetrahydropteroyltriglutamate-homocysteine S-methyltransferase activity"/>
    <property type="evidence" value="ECO:0007669"/>
    <property type="project" value="InterPro"/>
</dbReference>
<dbReference type="OrthoDB" id="244285at2"/>
<dbReference type="GO" id="GO:0008270">
    <property type="term" value="F:zinc ion binding"/>
    <property type="evidence" value="ECO:0007669"/>
    <property type="project" value="InterPro"/>
</dbReference>
<sequence>MKHSQDRIITSHAGSLPRPDDLIEANRQRETGGTVEEAGFQAMLRSAVGDVVRRQKEAGIDVAGDGEYGKSMWHKVNYGAWWSYSFHRLSGLELKGLGLYDFPVRRSTPGEVVLSSFADRRDRLRFAAAYADPESGVSTGPRLKNWPTCVGPIAYKGHEAIQADIANFKAALAASGIEEGFMTSIGPGSASRIGNEHYKTDEEFVFACADAMRPEYQAIIDAGLVLQIDDPSIAENFDQINPEPTIEDYRKFTMVRVEALNHALRGLPQDRIRFHLCWGSWHGPHTTDIAMRDIIEVMLAINASAYSFEAGNVRHEHEWAVWKDVKLPDGKRILPGVVSHATNVVEHPDLVAERILRFARLVGRENVIAATDCGLGGRVHPQIAWAKLEALSQGAALATKKLWRRKSSTGFRTAGVHARIRSKRSAERKHDRR</sequence>
<organism evidence="3 4">
    <name type="scientific">Vineibacter terrae</name>
    <dbReference type="NCBI Taxonomy" id="2586908"/>
    <lineage>
        <taxon>Bacteria</taxon>
        <taxon>Pseudomonadati</taxon>
        <taxon>Pseudomonadota</taxon>
        <taxon>Alphaproteobacteria</taxon>
        <taxon>Hyphomicrobiales</taxon>
        <taxon>Vineibacter</taxon>
    </lineage>
</organism>
<evidence type="ECO:0000256" key="1">
    <source>
        <dbReference type="SAM" id="MobiDB-lite"/>
    </source>
</evidence>
<feature type="region of interest" description="Disordered" evidence="1">
    <location>
        <begin position="414"/>
        <end position="433"/>
    </location>
</feature>
<reference evidence="3 4" key="1">
    <citation type="submission" date="2019-06" db="EMBL/GenBank/DDBJ databases">
        <title>New taxonomy in bacterial strain CC-CFT640, isolated from vineyard.</title>
        <authorList>
            <person name="Lin S.-Y."/>
            <person name="Tsai C.-F."/>
            <person name="Young C.-C."/>
        </authorList>
    </citation>
    <scope>NUCLEOTIDE SEQUENCE [LARGE SCALE GENOMIC DNA]</scope>
    <source>
        <strain evidence="3 4">CC-CFT640</strain>
    </source>
</reference>
<feature type="domain" description="Cobalamin-independent methionine synthase MetE C-terminal/archaeal" evidence="2">
    <location>
        <begin position="200"/>
        <end position="382"/>
    </location>
</feature>
<dbReference type="GO" id="GO:0009086">
    <property type="term" value="P:methionine biosynthetic process"/>
    <property type="evidence" value="ECO:0007669"/>
    <property type="project" value="InterPro"/>
</dbReference>
<evidence type="ECO:0000313" key="4">
    <source>
        <dbReference type="Proteomes" id="UP000321638"/>
    </source>
</evidence>
<gene>
    <name evidence="3" type="ORF">FHP25_27920</name>
</gene>
<proteinExistence type="predicted"/>
<comment type="caution">
    <text evidence="3">The sequence shown here is derived from an EMBL/GenBank/DDBJ whole genome shotgun (WGS) entry which is preliminary data.</text>
</comment>
<keyword evidence="4" id="KW-1185">Reference proteome</keyword>
<evidence type="ECO:0000259" key="2">
    <source>
        <dbReference type="Pfam" id="PF01717"/>
    </source>
</evidence>
<dbReference type="AlphaFoldDB" id="A0A5C8PDR1"/>
<accession>A0A5C8PDR1</accession>
<dbReference type="Proteomes" id="UP000321638">
    <property type="component" value="Unassembled WGS sequence"/>
</dbReference>
<protein>
    <submittedName>
        <fullName evidence="3">Cobalamin-independent methionine synthase II family protein</fullName>
    </submittedName>
</protein>
<feature type="region of interest" description="Disordered" evidence="1">
    <location>
        <begin position="1"/>
        <end position="20"/>
    </location>
</feature>
<dbReference type="InterPro" id="IPR002629">
    <property type="entry name" value="Met_Synth_C/arc"/>
</dbReference>
<dbReference type="Gene3D" id="3.20.20.210">
    <property type="match status" value="1"/>
</dbReference>
<evidence type="ECO:0000313" key="3">
    <source>
        <dbReference type="EMBL" id="TXL71872.1"/>
    </source>
</evidence>
<dbReference type="InterPro" id="IPR038071">
    <property type="entry name" value="UROD/MetE-like_sf"/>
</dbReference>
<dbReference type="SUPFAM" id="SSF51726">
    <property type="entry name" value="UROD/MetE-like"/>
    <property type="match status" value="1"/>
</dbReference>
<dbReference type="Pfam" id="PF01717">
    <property type="entry name" value="Meth_synt_2"/>
    <property type="match status" value="1"/>
</dbReference>
<dbReference type="PANTHER" id="PTHR43844">
    <property type="entry name" value="METHIONINE SYNTHASE"/>
    <property type="match status" value="1"/>
</dbReference>
<dbReference type="EMBL" id="VDUZ01000038">
    <property type="protein sequence ID" value="TXL71872.1"/>
    <property type="molecule type" value="Genomic_DNA"/>
</dbReference>
<feature type="compositionally biased region" description="Basic and acidic residues" evidence="1">
    <location>
        <begin position="424"/>
        <end position="433"/>
    </location>
</feature>